<dbReference type="PANTHER" id="PTHR19282">
    <property type="entry name" value="TETRASPANIN"/>
    <property type="match status" value="1"/>
</dbReference>
<comment type="similarity">
    <text evidence="2 7">Belongs to the tetraspanin (TM4SF) family.</text>
</comment>
<dbReference type="InterPro" id="IPR008952">
    <property type="entry name" value="Tetraspanin_EC2_sf"/>
</dbReference>
<evidence type="ECO:0000256" key="1">
    <source>
        <dbReference type="ARBA" id="ARBA00004141"/>
    </source>
</evidence>
<dbReference type="Proteomes" id="UP000504629">
    <property type="component" value="Unplaced"/>
</dbReference>
<protein>
    <recommendedName>
        <fullName evidence="7">Tetraspanin</fullName>
    </recommendedName>
</protein>
<keyword evidence="6" id="KW-1015">Disulfide bond</keyword>
<organism evidence="8 9">
    <name type="scientific">Bombyx mandarina</name>
    <name type="common">Wild silk moth</name>
    <name type="synonym">Wild silkworm</name>
    <dbReference type="NCBI Taxonomy" id="7092"/>
    <lineage>
        <taxon>Eukaryota</taxon>
        <taxon>Metazoa</taxon>
        <taxon>Ecdysozoa</taxon>
        <taxon>Arthropoda</taxon>
        <taxon>Hexapoda</taxon>
        <taxon>Insecta</taxon>
        <taxon>Pterygota</taxon>
        <taxon>Neoptera</taxon>
        <taxon>Endopterygota</taxon>
        <taxon>Lepidoptera</taxon>
        <taxon>Glossata</taxon>
        <taxon>Ditrysia</taxon>
        <taxon>Bombycoidea</taxon>
        <taxon>Bombycidae</taxon>
        <taxon>Bombycinae</taxon>
        <taxon>Bombyx</taxon>
    </lineage>
</organism>
<dbReference type="RefSeq" id="XP_028038963.1">
    <property type="nucleotide sequence ID" value="XM_028183162.1"/>
</dbReference>
<dbReference type="Gene3D" id="1.10.1450.10">
    <property type="entry name" value="Tetraspanin"/>
    <property type="match status" value="1"/>
</dbReference>
<feature type="transmembrane region" description="Helical" evidence="7">
    <location>
        <begin position="216"/>
        <end position="239"/>
    </location>
</feature>
<evidence type="ECO:0000256" key="4">
    <source>
        <dbReference type="ARBA" id="ARBA00022989"/>
    </source>
</evidence>
<dbReference type="OrthoDB" id="10033535at2759"/>
<reference evidence="9" key="1">
    <citation type="submission" date="2025-08" db="UniProtKB">
        <authorList>
            <consortium name="RefSeq"/>
        </authorList>
    </citation>
    <scope>IDENTIFICATION</scope>
    <source>
        <tissue evidence="9">Silk gland</tissue>
    </source>
</reference>
<evidence type="ECO:0000256" key="5">
    <source>
        <dbReference type="ARBA" id="ARBA00023136"/>
    </source>
</evidence>
<evidence type="ECO:0000256" key="7">
    <source>
        <dbReference type="RuleBase" id="RU361218"/>
    </source>
</evidence>
<dbReference type="CDD" id="cd03127">
    <property type="entry name" value="tetraspanin_LEL"/>
    <property type="match status" value="1"/>
</dbReference>
<evidence type="ECO:0000256" key="3">
    <source>
        <dbReference type="ARBA" id="ARBA00022692"/>
    </source>
</evidence>
<dbReference type="Pfam" id="PF00335">
    <property type="entry name" value="Tetraspanin"/>
    <property type="match status" value="1"/>
</dbReference>
<gene>
    <name evidence="9" type="primary">LOC114249540</name>
</gene>
<name>A0A6J2KBC3_BOMMA</name>
<keyword evidence="3 7" id="KW-0812">Transmembrane</keyword>
<accession>A0A6J2KBC3</accession>
<dbReference type="GeneID" id="114249540"/>
<feature type="transmembrane region" description="Helical" evidence="7">
    <location>
        <begin position="93"/>
        <end position="114"/>
    </location>
</feature>
<feature type="transmembrane region" description="Helical" evidence="7">
    <location>
        <begin position="58"/>
        <end position="81"/>
    </location>
</feature>
<feature type="disulfide bond" evidence="6">
    <location>
        <begin position="154"/>
        <end position="173"/>
    </location>
</feature>
<comment type="subcellular location">
    <subcellularLocation>
        <location evidence="1 7">Membrane</location>
        <topology evidence="1 7">Multi-pass membrane protein</topology>
    </subcellularLocation>
</comment>
<dbReference type="KEGG" id="bman:114249540"/>
<dbReference type="PANTHER" id="PTHR19282:SF417">
    <property type="entry name" value="TETRASPANIN TSPA-RELATED"/>
    <property type="match status" value="1"/>
</dbReference>
<dbReference type="AlphaFoldDB" id="A0A6J2KBC3"/>
<keyword evidence="8" id="KW-1185">Reference proteome</keyword>
<dbReference type="GO" id="GO:0016020">
    <property type="term" value="C:membrane"/>
    <property type="evidence" value="ECO:0007669"/>
    <property type="project" value="UniProtKB-SubCell"/>
</dbReference>
<evidence type="ECO:0000256" key="6">
    <source>
        <dbReference type="PIRSR" id="PIRSR002419-1"/>
    </source>
</evidence>
<dbReference type="InterPro" id="IPR018499">
    <property type="entry name" value="Tetraspanin/Peripherin"/>
</dbReference>
<evidence type="ECO:0000313" key="9">
    <source>
        <dbReference type="RefSeq" id="XP_028038963.1"/>
    </source>
</evidence>
<dbReference type="SUPFAM" id="SSF48652">
    <property type="entry name" value="Tetraspanin"/>
    <property type="match status" value="1"/>
</dbReference>
<dbReference type="PIRSF" id="PIRSF002419">
    <property type="entry name" value="Tetraspanin"/>
    <property type="match status" value="1"/>
</dbReference>
<dbReference type="InterPro" id="IPR000301">
    <property type="entry name" value="Tetraspanin_animals"/>
</dbReference>
<keyword evidence="5 7" id="KW-0472">Membrane</keyword>
<evidence type="ECO:0000256" key="2">
    <source>
        <dbReference type="ARBA" id="ARBA00006840"/>
    </source>
</evidence>
<keyword evidence="4 7" id="KW-1133">Transmembrane helix</keyword>
<proteinExistence type="inferred from homology"/>
<evidence type="ECO:0000313" key="8">
    <source>
        <dbReference type="Proteomes" id="UP000504629"/>
    </source>
</evidence>
<feature type="transmembrane region" description="Helical" evidence="7">
    <location>
        <begin position="12"/>
        <end position="33"/>
    </location>
</feature>
<sequence length="264" mass="29158">MASTVLTATTYVLNTLQMLLSLGLACASIWFFVEVVSITSLRNTNHYLLDYNVYWPQAIPWVFCIVALMAMFTACCGFAGASKRSKGLLVTHIIFQSVSVLLLIVIAIIALTLADSDGTASFVGDTIWDAFIHAQNDHGIESAFGVMEKRLQCCGAMSPRDYINKRNEFPVSCCDTYYHGWIGTYNIICDFSNSLANSRHGCSKVASEYTSIVIKAFSATSAFIALIGIINLFVMIALLRKLKNRHHPKVLVAQYEAESKKVLL</sequence>